<sequence>MKLKHTRNVLHLAITTTTALRVVLYVAEDKIDWYNENGLHALVLDALYPVVINNLIVDGGADLNKKNKDERDHRVIQMEGFRILYRFTQRNSQQTLIETEKEFGFDGLSEGDEKPVVQTTYKPLFVYPHQLLISVDDELFMNSTKLLDSYFEIL</sequence>
<proteinExistence type="predicted"/>
<evidence type="ECO:0000256" key="1">
    <source>
        <dbReference type="SAM" id="SignalP"/>
    </source>
</evidence>
<name>A0A8H7QRZ3_9FUNG</name>
<reference evidence="2" key="1">
    <citation type="submission" date="2020-12" db="EMBL/GenBank/DDBJ databases">
        <title>Metabolic potential, ecology and presence of endohyphal bacteria is reflected in genomic diversity of Mucoromycotina.</title>
        <authorList>
            <person name="Muszewska A."/>
            <person name="Okrasinska A."/>
            <person name="Steczkiewicz K."/>
            <person name="Drgas O."/>
            <person name="Orlowska M."/>
            <person name="Perlinska-Lenart U."/>
            <person name="Aleksandrzak-Piekarczyk T."/>
            <person name="Szatraj K."/>
            <person name="Zielenkiewicz U."/>
            <person name="Pilsyk S."/>
            <person name="Malc E."/>
            <person name="Mieczkowski P."/>
            <person name="Kruszewska J.S."/>
            <person name="Biernat P."/>
            <person name="Pawlowska J."/>
        </authorList>
    </citation>
    <scope>NUCLEOTIDE SEQUENCE</scope>
    <source>
        <strain evidence="2">WA0000017839</strain>
    </source>
</reference>
<evidence type="ECO:0000313" key="3">
    <source>
        <dbReference type="Proteomes" id="UP000603453"/>
    </source>
</evidence>
<keyword evidence="3" id="KW-1185">Reference proteome</keyword>
<organism evidence="2 3">
    <name type="scientific">Mucor saturninus</name>
    <dbReference type="NCBI Taxonomy" id="64648"/>
    <lineage>
        <taxon>Eukaryota</taxon>
        <taxon>Fungi</taxon>
        <taxon>Fungi incertae sedis</taxon>
        <taxon>Mucoromycota</taxon>
        <taxon>Mucoromycotina</taxon>
        <taxon>Mucoromycetes</taxon>
        <taxon>Mucorales</taxon>
        <taxon>Mucorineae</taxon>
        <taxon>Mucoraceae</taxon>
        <taxon>Mucor</taxon>
    </lineage>
</organism>
<dbReference type="Proteomes" id="UP000603453">
    <property type="component" value="Unassembled WGS sequence"/>
</dbReference>
<feature type="chain" id="PRO_5034318957" evidence="1">
    <location>
        <begin position="20"/>
        <end position="154"/>
    </location>
</feature>
<keyword evidence="1" id="KW-0732">Signal</keyword>
<accession>A0A8H7QRZ3</accession>
<gene>
    <name evidence="2" type="ORF">INT47_009620</name>
</gene>
<dbReference type="AlphaFoldDB" id="A0A8H7QRZ3"/>
<dbReference type="OrthoDB" id="2288911at2759"/>
<feature type="signal peptide" evidence="1">
    <location>
        <begin position="1"/>
        <end position="19"/>
    </location>
</feature>
<comment type="caution">
    <text evidence="2">The sequence shown here is derived from an EMBL/GenBank/DDBJ whole genome shotgun (WGS) entry which is preliminary data.</text>
</comment>
<dbReference type="EMBL" id="JAEPRD010000141">
    <property type="protein sequence ID" value="KAG2196710.1"/>
    <property type="molecule type" value="Genomic_DNA"/>
</dbReference>
<protein>
    <submittedName>
        <fullName evidence="2">Uncharacterized protein</fullName>
    </submittedName>
</protein>
<evidence type="ECO:0000313" key="2">
    <source>
        <dbReference type="EMBL" id="KAG2196710.1"/>
    </source>
</evidence>